<dbReference type="PATRIC" id="fig|937777.3.peg.650"/>
<dbReference type="Gene3D" id="3.40.50.300">
    <property type="entry name" value="P-loop containing nucleotide triphosphate hydrolases"/>
    <property type="match status" value="1"/>
</dbReference>
<dbReference type="PANTHER" id="PTHR43392:SF2">
    <property type="entry name" value="AAA-TYPE ATPASE FAMILY PROTEIN _ ANKYRIN REPEAT FAMILY PROTEIN"/>
    <property type="match status" value="1"/>
</dbReference>
<keyword evidence="7" id="KW-1185">Reference proteome</keyword>
<accession>K9ZX57</accession>
<sequence>MFRRKDTPSTDPLPFGLRADLSRSGEKLIYRARTFHAPFGKEADTLQRTFLSECRLSVLVFLNRKGALGALDHAVYGAAFPDADIQADVRTLLPRAALRSLGQSFVLARQRGITRASGPELTPTEQATLDALWNIIELALILPGNRGGRDFITGEQARVQTLLTDRFRVSAPARSDVGAPRHPTLTGAERPETPTVAELASPEDSGSRELRTTPLQPEAEAGILAASRPVAEVFDSVRWAEVFDKATVDVEGGKFFMPPQVTALLEQANQRRHTTRLLLTQTASAHFLQSQLHVAEQYQLFLLAAFLSAGQEASLRDLRVLARVMKLSGGFLNLQGWHKIGRQLHEALSLQDIAQFVPESLRSIGQRTEREVAEDFITTVIEETLGLFDVLLALGRDDDGTRAAFRQQVYAAQAARSEQYLPESAARARAQLPPSPSLPTGLLGQVLGERFQQLRGTLTVPARSEEQREAWRNDFARHFQVLFATSVRQAGPVTFGHHSVALLNALSGEGRSASGWQAWHDEALREYALDPFVFRPDYLRELLHAASASATWRSALDVLQKTTRNVIETYVNDLLGGANQEQVAAGFARLQAGIEEHLGPAPTAQGSVVTAPDKDSEPTAAAQSQASPEDSSTLETAPEVEDEPATARTPETAAELSLPTLSTEVPIPRTPVFIETLEDEVWDDEELTPQRPAGPDLGPDFSLELPSHLPSTPKGTDLTLEIDLPVPDLQEPTSTKTSSASSARGQTSHGASHEQDEMETVLRDVSALVGQEDLKRQIHQIANLIRVREMRRASGLPTTDFTPHLALAGKRGTGRTTAAHLLARLYRAAGLLTRGHVVEVLATDLMAGDAPENMEALEQVIKRASGGVLLIDRAYTLTELDSSGGHVVSLFMRLLERHRDDLAVIVAGKQERLEYFQTYNEATRTRFARLVQLTDFTVAELAEVLARFAARQGFRMDHETILAAQQAFTRMAEARQQSISLLEVPPVLESALSRHANRVAGLAQIAPDDLIRLDPADF</sequence>
<dbReference type="SUPFAM" id="SSF52540">
    <property type="entry name" value="P-loop containing nucleoside triphosphate hydrolases"/>
    <property type="match status" value="1"/>
</dbReference>
<feature type="region of interest" description="Disordered" evidence="4">
    <location>
        <begin position="687"/>
        <end position="758"/>
    </location>
</feature>
<dbReference type="GO" id="GO:0016887">
    <property type="term" value="F:ATP hydrolysis activity"/>
    <property type="evidence" value="ECO:0007669"/>
    <property type="project" value="InterPro"/>
</dbReference>
<dbReference type="RefSeq" id="WP_015234543.1">
    <property type="nucleotide sequence ID" value="NC_019793.1"/>
</dbReference>
<dbReference type="InterPro" id="IPR027417">
    <property type="entry name" value="P-loop_NTPase"/>
</dbReference>
<dbReference type="InterPro" id="IPR050773">
    <property type="entry name" value="CbxX/CfxQ_RuBisCO_ESX"/>
</dbReference>
<evidence type="ECO:0000259" key="5">
    <source>
        <dbReference type="Pfam" id="PF00004"/>
    </source>
</evidence>
<dbReference type="GO" id="GO:0005524">
    <property type="term" value="F:ATP binding"/>
    <property type="evidence" value="ECO:0007669"/>
    <property type="project" value="UniProtKB-KW"/>
</dbReference>
<protein>
    <submittedName>
        <fullName evidence="6">AAA+ family ATPase</fullName>
    </submittedName>
</protein>
<feature type="region of interest" description="Disordered" evidence="4">
    <location>
        <begin position="173"/>
        <end position="210"/>
    </location>
</feature>
<proteinExistence type="inferred from homology"/>
<dbReference type="InterPro" id="IPR003959">
    <property type="entry name" value="ATPase_AAA_core"/>
</dbReference>
<dbReference type="CDD" id="cd00009">
    <property type="entry name" value="AAA"/>
    <property type="match status" value="1"/>
</dbReference>
<dbReference type="EMBL" id="CP003382">
    <property type="protein sequence ID" value="AFZ66233.1"/>
    <property type="molecule type" value="Genomic_DNA"/>
</dbReference>
<dbReference type="Proteomes" id="UP000010467">
    <property type="component" value="Chromosome"/>
</dbReference>
<evidence type="ECO:0000313" key="7">
    <source>
        <dbReference type="Proteomes" id="UP000010467"/>
    </source>
</evidence>
<evidence type="ECO:0000256" key="4">
    <source>
        <dbReference type="SAM" id="MobiDB-lite"/>
    </source>
</evidence>
<feature type="compositionally biased region" description="Polar residues" evidence="4">
    <location>
        <begin position="621"/>
        <end position="635"/>
    </location>
</feature>
<dbReference type="eggNOG" id="COG0464">
    <property type="taxonomic scope" value="Bacteria"/>
</dbReference>
<feature type="compositionally biased region" description="Low complexity" evidence="4">
    <location>
        <begin position="733"/>
        <end position="743"/>
    </location>
</feature>
<feature type="compositionally biased region" description="Low complexity" evidence="4">
    <location>
        <begin position="646"/>
        <end position="655"/>
    </location>
</feature>
<dbReference type="STRING" id="937777.Deipe_0645"/>
<dbReference type="PRINTS" id="PR00819">
    <property type="entry name" value="CBXCFQXSUPER"/>
</dbReference>
<dbReference type="KEGG" id="dpd:Deipe_0645"/>
<comment type="similarity">
    <text evidence="1">Belongs to the CbxX/CfxQ family.</text>
</comment>
<evidence type="ECO:0000256" key="1">
    <source>
        <dbReference type="ARBA" id="ARBA00010378"/>
    </source>
</evidence>
<name>K9ZX57_DEIPD</name>
<dbReference type="HOGENOM" id="CLU_296428_0_0_0"/>
<evidence type="ECO:0000256" key="2">
    <source>
        <dbReference type="ARBA" id="ARBA00022741"/>
    </source>
</evidence>
<reference evidence="7" key="1">
    <citation type="submission" date="2012-03" db="EMBL/GenBank/DDBJ databases">
        <title>Complete sequence of chromosome of Deinococcus peraridilitoris DSM 19664.</title>
        <authorList>
            <person name="Lucas S."/>
            <person name="Copeland A."/>
            <person name="Lapidus A."/>
            <person name="Glavina del Rio T."/>
            <person name="Dalin E."/>
            <person name="Tice H."/>
            <person name="Bruce D."/>
            <person name="Goodwin L."/>
            <person name="Pitluck S."/>
            <person name="Peters L."/>
            <person name="Mikhailova N."/>
            <person name="Lu M."/>
            <person name="Kyrpides N."/>
            <person name="Mavromatis K."/>
            <person name="Ivanova N."/>
            <person name="Brettin T."/>
            <person name="Detter J.C."/>
            <person name="Han C."/>
            <person name="Larimer F."/>
            <person name="Land M."/>
            <person name="Hauser L."/>
            <person name="Markowitz V."/>
            <person name="Cheng J.-F."/>
            <person name="Hugenholtz P."/>
            <person name="Woyke T."/>
            <person name="Wu D."/>
            <person name="Pukall R."/>
            <person name="Steenblock K."/>
            <person name="Brambilla E."/>
            <person name="Klenk H.-P."/>
            <person name="Eisen J.A."/>
        </authorList>
    </citation>
    <scope>NUCLEOTIDE SEQUENCE [LARGE SCALE GENOMIC DNA]</scope>
    <source>
        <strain evidence="7">DSM 19664 / LMG 22246 / CIP 109416 / KR-200</strain>
    </source>
</reference>
<dbReference type="AlphaFoldDB" id="K9ZX57"/>
<organism evidence="6 7">
    <name type="scientific">Deinococcus peraridilitoris (strain DSM 19664 / LMG 22246 / CIP 109416 / KR-200)</name>
    <dbReference type="NCBI Taxonomy" id="937777"/>
    <lineage>
        <taxon>Bacteria</taxon>
        <taxon>Thermotogati</taxon>
        <taxon>Deinococcota</taxon>
        <taxon>Deinococci</taxon>
        <taxon>Deinococcales</taxon>
        <taxon>Deinococcaceae</taxon>
        <taxon>Deinococcus</taxon>
    </lineage>
</organism>
<dbReference type="InterPro" id="IPR000641">
    <property type="entry name" value="CbxX/CfxQ"/>
</dbReference>
<dbReference type="Pfam" id="PF00004">
    <property type="entry name" value="AAA"/>
    <property type="match status" value="1"/>
</dbReference>
<gene>
    <name evidence="6" type="ordered locus">Deipe_0645</name>
</gene>
<feature type="domain" description="ATPase AAA-type core" evidence="5">
    <location>
        <begin position="806"/>
        <end position="932"/>
    </location>
</feature>
<keyword evidence="3" id="KW-0067">ATP-binding</keyword>
<evidence type="ECO:0000313" key="6">
    <source>
        <dbReference type="EMBL" id="AFZ66233.1"/>
    </source>
</evidence>
<keyword evidence="2" id="KW-0547">Nucleotide-binding</keyword>
<dbReference type="OrthoDB" id="9806903at2"/>
<feature type="region of interest" description="Disordered" evidence="4">
    <location>
        <begin position="599"/>
        <end position="669"/>
    </location>
</feature>
<evidence type="ECO:0000256" key="3">
    <source>
        <dbReference type="ARBA" id="ARBA00022840"/>
    </source>
</evidence>
<dbReference type="PANTHER" id="PTHR43392">
    <property type="entry name" value="AAA-TYPE ATPASE FAMILY PROTEIN / ANKYRIN REPEAT FAMILY PROTEIN"/>
    <property type="match status" value="1"/>
</dbReference>